<dbReference type="AlphaFoldDB" id="A0A562KB99"/>
<feature type="domain" description="TonB-dependent receptor-like beta-barrel" evidence="10">
    <location>
        <begin position="349"/>
        <end position="940"/>
    </location>
</feature>
<sequence length="974" mass="105871">MALISSYAMAQESTQREDEPIIVVTGSRIARPELDVANPIVAVSAEQIEQTGRTNLTDILLRNPALSASTGSSLSGGADAGFGETGVNLLNLRNLGEERTLVLVNGKRHVAGIANSAAVDINTIPEDLIERVDVLTGGASAIYGADGVSGVVNFVLKRNFEGLTARAQSGISSKGDAANRYFSVTAGKNFAEGRGNIAVAYEYNKSDRLSPIARGFSGNPAKYREILQNQDDLDDDPNVPDRIPYSNLTWADSSPDGAVDLDLDGIPDFTGSGLPYDRGQILIGGNARAVGGSNTPVAGYFGDLQPSQNRHMFNMLASYEFSPAIRFYAEGKYVETKAYSVAQPSFDFFTYLQPDNAYLAERFGAGAAPDGALVSRDNYDFGIRGETVKRKTKRIVLGFDGAITDNLNYDVSYIYGETKVRNRQTANLIGDRYYAALDAVRDPVTGDIVCRSTLAYGGVIDPDNFGGPATTFTPGAGSACRPLNVLGNGVADPEALAFVLADNVSRSKISQEVVTGSVSGNLDSVFTFPGGGSFGFALGGEYRREKSRETPDALIQNGEFRDFAALPISGGRFNVKEFFGEVNAPILSNMRFAHLLSVGGAIRFSDYSTVGKTTTWKVDGIYAPIPDLRFRGSYSQAVRAPNIGELFQPATGTFLQVQDPCDFRRLDEGTQYRRANCATILSGLGLTPDEIANFTPSTVPSVNTTRRGTTGGNPLLTEETAKSWTAGLVLQPRFIPGLTLTFDWYDIKIKNAVNTPTPTELARLCVDQPTAENVFCENIFRDPATGFVLGDGNDIQRRIGFNVRPQNVAALRTAGADFSIRYVFSPSDNLGTFNINLIGGYLDRKTEVPSIGAEIDNDILEAYNPRWRGTLDLVWKLNKFTANYTFTYSSKTRRYLTEELTGNPDLVDPKYVWYKELQQHDIRFAYEVDDRFQVYAGINNFTDQTPDLGELSYPISGVGRFLYAGVKLQTGKLF</sequence>
<evidence type="ECO:0000256" key="1">
    <source>
        <dbReference type="ARBA" id="ARBA00004571"/>
    </source>
</evidence>
<evidence type="ECO:0000313" key="12">
    <source>
        <dbReference type="EMBL" id="TWH92503.1"/>
    </source>
</evidence>
<name>A0A562KB99_SPHWJ</name>
<evidence type="ECO:0000256" key="2">
    <source>
        <dbReference type="ARBA" id="ARBA00022448"/>
    </source>
</evidence>
<dbReference type="PROSITE" id="PS52016">
    <property type="entry name" value="TONB_DEPENDENT_REC_3"/>
    <property type="match status" value="1"/>
</dbReference>
<dbReference type="SUPFAM" id="SSF56935">
    <property type="entry name" value="Porins"/>
    <property type="match status" value="1"/>
</dbReference>
<keyword evidence="5 9" id="KW-0798">TonB box</keyword>
<keyword evidence="13" id="KW-1185">Reference proteome</keyword>
<evidence type="ECO:0000256" key="5">
    <source>
        <dbReference type="ARBA" id="ARBA00023077"/>
    </source>
</evidence>
<evidence type="ECO:0000256" key="8">
    <source>
        <dbReference type="PROSITE-ProRule" id="PRU01360"/>
    </source>
</evidence>
<proteinExistence type="inferred from homology"/>
<feature type="domain" description="TonB-dependent receptor plug" evidence="11">
    <location>
        <begin position="34"/>
        <end position="151"/>
    </location>
</feature>
<accession>A0A562KB99</accession>
<dbReference type="InterPro" id="IPR036942">
    <property type="entry name" value="Beta-barrel_TonB_sf"/>
</dbReference>
<protein>
    <submittedName>
        <fullName evidence="12">TonB-dependent receptor-like protein</fullName>
    </submittedName>
</protein>
<dbReference type="InterPro" id="IPR037066">
    <property type="entry name" value="Plug_dom_sf"/>
</dbReference>
<gene>
    <name evidence="12" type="ORF">IQ35_02619</name>
</gene>
<evidence type="ECO:0000256" key="4">
    <source>
        <dbReference type="ARBA" id="ARBA00022692"/>
    </source>
</evidence>
<dbReference type="Pfam" id="PF07715">
    <property type="entry name" value="Plug"/>
    <property type="match status" value="1"/>
</dbReference>
<comment type="subcellular location">
    <subcellularLocation>
        <location evidence="1 8">Cell outer membrane</location>
        <topology evidence="1 8">Multi-pass membrane protein</topology>
    </subcellularLocation>
</comment>
<keyword evidence="12" id="KW-0675">Receptor</keyword>
<evidence type="ECO:0000259" key="10">
    <source>
        <dbReference type="Pfam" id="PF00593"/>
    </source>
</evidence>
<dbReference type="RefSeq" id="WP_145074089.1">
    <property type="nucleotide sequence ID" value="NZ_JACIIY010000010.1"/>
</dbReference>
<dbReference type="PANTHER" id="PTHR47234">
    <property type="match status" value="1"/>
</dbReference>
<comment type="similarity">
    <text evidence="8 9">Belongs to the TonB-dependent receptor family.</text>
</comment>
<dbReference type="Proteomes" id="UP000316624">
    <property type="component" value="Unassembled WGS sequence"/>
</dbReference>
<keyword evidence="4 8" id="KW-0812">Transmembrane</keyword>
<keyword evidence="7 8" id="KW-0998">Cell outer membrane</keyword>
<dbReference type="InterPro" id="IPR012910">
    <property type="entry name" value="Plug_dom"/>
</dbReference>
<keyword evidence="6 8" id="KW-0472">Membrane</keyword>
<evidence type="ECO:0000256" key="3">
    <source>
        <dbReference type="ARBA" id="ARBA00022452"/>
    </source>
</evidence>
<evidence type="ECO:0000256" key="9">
    <source>
        <dbReference type="RuleBase" id="RU003357"/>
    </source>
</evidence>
<evidence type="ECO:0000256" key="6">
    <source>
        <dbReference type="ARBA" id="ARBA00023136"/>
    </source>
</evidence>
<keyword evidence="2 8" id="KW-0813">Transport</keyword>
<dbReference type="Gene3D" id="2.40.170.20">
    <property type="entry name" value="TonB-dependent receptor, beta-barrel domain"/>
    <property type="match status" value="1"/>
</dbReference>
<reference evidence="12 13" key="1">
    <citation type="journal article" date="2015" name="Stand. Genomic Sci.">
        <title>Genomic Encyclopedia of Bacterial and Archaeal Type Strains, Phase III: the genomes of soil and plant-associated and newly described type strains.</title>
        <authorList>
            <person name="Whitman W.B."/>
            <person name="Woyke T."/>
            <person name="Klenk H.P."/>
            <person name="Zhou Y."/>
            <person name="Lilburn T.G."/>
            <person name="Beck B.J."/>
            <person name="De Vos P."/>
            <person name="Vandamme P."/>
            <person name="Eisen J.A."/>
            <person name="Garrity G."/>
            <person name="Hugenholtz P."/>
            <person name="Kyrpides N.C."/>
        </authorList>
    </citation>
    <scope>NUCLEOTIDE SEQUENCE [LARGE SCALE GENOMIC DNA]</scope>
    <source>
        <strain evidence="12 13">CGMCC 1.7748</strain>
    </source>
</reference>
<keyword evidence="3 8" id="KW-1134">Transmembrane beta strand</keyword>
<evidence type="ECO:0000259" key="11">
    <source>
        <dbReference type="Pfam" id="PF07715"/>
    </source>
</evidence>
<evidence type="ECO:0000256" key="7">
    <source>
        <dbReference type="ARBA" id="ARBA00023237"/>
    </source>
</evidence>
<dbReference type="GO" id="GO:0009279">
    <property type="term" value="C:cell outer membrane"/>
    <property type="evidence" value="ECO:0007669"/>
    <property type="project" value="UniProtKB-SubCell"/>
</dbReference>
<dbReference type="Gene3D" id="2.170.130.10">
    <property type="entry name" value="TonB-dependent receptor, plug domain"/>
    <property type="match status" value="1"/>
</dbReference>
<evidence type="ECO:0000313" key="13">
    <source>
        <dbReference type="Proteomes" id="UP000316624"/>
    </source>
</evidence>
<dbReference type="InterPro" id="IPR039426">
    <property type="entry name" value="TonB-dep_rcpt-like"/>
</dbReference>
<dbReference type="EMBL" id="VLKK01000009">
    <property type="protein sequence ID" value="TWH92503.1"/>
    <property type="molecule type" value="Genomic_DNA"/>
</dbReference>
<organism evidence="12 13">
    <name type="scientific">Sphingobium wenxiniae (strain DSM 21828 / CGMCC 1.7748 / JZ-1)</name>
    <dbReference type="NCBI Taxonomy" id="595605"/>
    <lineage>
        <taxon>Bacteria</taxon>
        <taxon>Pseudomonadati</taxon>
        <taxon>Pseudomonadota</taxon>
        <taxon>Alphaproteobacteria</taxon>
        <taxon>Sphingomonadales</taxon>
        <taxon>Sphingomonadaceae</taxon>
        <taxon>Sphingobium</taxon>
    </lineage>
</organism>
<dbReference type="Pfam" id="PF00593">
    <property type="entry name" value="TonB_dep_Rec_b-barrel"/>
    <property type="match status" value="1"/>
</dbReference>
<dbReference type="PANTHER" id="PTHR47234:SF2">
    <property type="entry name" value="TONB-DEPENDENT RECEPTOR"/>
    <property type="match status" value="1"/>
</dbReference>
<dbReference type="InterPro" id="IPR000531">
    <property type="entry name" value="Beta-barrel_TonB"/>
</dbReference>
<comment type="caution">
    <text evidence="12">The sequence shown here is derived from an EMBL/GenBank/DDBJ whole genome shotgun (WGS) entry which is preliminary data.</text>
</comment>